<evidence type="ECO:0000256" key="1">
    <source>
        <dbReference type="ARBA" id="ARBA00023015"/>
    </source>
</evidence>
<keyword evidence="6" id="KW-1185">Reference proteome</keyword>
<keyword evidence="1" id="KW-0805">Transcription regulation</keyword>
<evidence type="ECO:0000313" key="6">
    <source>
        <dbReference type="Proteomes" id="UP000715441"/>
    </source>
</evidence>
<evidence type="ECO:0000256" key="3">
    <source>
        <dbReference type="ARBA" id="ARBA00023163"/>
    </source>
</evidence>
<dbReference type="PANTHER" id="PTHR44688">
    <property type="entry name" value="DNA-BINDING TRANSCRIPTIONAL ACTIVATOR DEVR_DOSR"/>
    <property type="match status" value="1"/>
</dbReference>
<dbReference type="InterPro" id="IPR036388">
    <property type="entry name" value="WH-like_DNA-bd_sf"/>
</dbReference>
<dbReference type="Pfam" id="PF00196">
    <property type="entry name" value="GerE"/>
    <property type="match status" value="1"/>
</dbReference>
<dbReference type="EMBL" id="JAAXLS010000002">
    <property type="protein sequence ID" value="NKQ52328.1"/>
    <property type="molecule type" value="Genomic_DNA"/>
</dbReference>
<organism evidence="5 6">
    <name type="scientific">Amycolatopsis acididurans</name>
    <dbReference type="NCBI Taxonomy" id="2724524"/>
    <lineage>
        <taxon>Bacteria</taxon>
        <taxon>Bacillati</taxon>
        <taxon>Actinomycetota</taxon>
        <taxon>Actinomycetes</taxon>
        <taxon>Pseudonocardiales</taxon>
        <taxon>Pseudonocardiaceae</taxon>
        <taxon>Amycolatopsis</taxon>
    </lineage>
</organism>
<feature type="domain" description="HTH luxR-type" evidence="4">
    <location>
        <begin position="817"/>
        <end position="878"/>
    </location>
</feature>
<dbReference type="SMART" id="SM00421">
    <property type="entry name" value="HTH_LUXR"/>
    <property type="match status" value="1"/>
</dbReference>
<accession>A0ABX1IXT9</accession>
<dbReference type="InterPro" id="IPR016032">
    <property type="entry name" value="Sig_transdc_resp-reg_C-effctor"/>
</dbReference>
<gene>
    <name evidence="5" type="ORF">HFP15_05485</name>
</gene>
<evidence type="ECO:0000259" key="4">
    <source>
        <dbReference type="PROSITE" id="PS50043"/>
    </source>
</evidence>
<dbReference type="PANTHER" id="PTHR44688:SF16">
    <property type="entry name" value="DNA-BINDING TRANSCRIPTIONAL ACTIVATOR DEVR_DOSR"/>
    <property type="match status" value="1"/>
</dbReference>
<evidence type="ECO:0000313" key="5">
    <source>
        <dbReference type="EMBL" id="NKQ52328.1"/>
    </source>
</evidence>
<dbReference type="PRINTS" id="PR00038">
    <property type="entry name" value="HTHLUXR"/>
</dbReference>
<dbReference type="Proteomes" id="UP000715441">
    <property type="component" value="Unassembled WGS sequence"/>
</dbReference>
<dbReference type="CDD" id="cd06170">
    <property type="entry name" value="LuxR_C_like"/>
    <property type="match status" value="1"/>
</dbReference>
<keyword evidence="3" id="KW-0804">Transcription</keyword>
<reference evidence="5 6" key="1">
    <citation type="submission" date="2020-04" db="EMBL/GenBank/DDBJ databases">
        <title>Novel species.</title>
        <authorList>
            <person name="Teo W.F.A."/>
            <person name="Lipun K."/>
            <person name="Srisuk N."/>
            <person name="Duangmal K."/>
        </authorList>
    </citation>
    <scope>NUCLEOTIDE SEQUENCE [LARGE SCALE GENOMIC DNA]</scope>
    <source>
        <strain evidence="5 6">K13G38</strain>
    </source>
</reference>
<name>A0ABX1IXT9_9PSEU</name>
<protein>
    <recommendedName>
        <fullName evidence="4">HTH luxR-type domain-containing protein</fullName>
    </recommendedName>
</protein>
<keyword evidence="2" id="KW-0238">DNA-binding</keyword>
<dbReference type="PROSITE" id="PS50043">
    <property type="entry name" value="HTH_LUXR_2"/>
    <property type="match status" value="1"/>
</dbReference>
<dbReference type="Gene3D" id="1.10.10.10">
    <property type="entry name" value="Winged helix-like DNA-binding domain superfamily/Winged helix DNA-binding domain"/>
    <property type="match status" value="1"/>
</dbReference>
<dbReference type="Pfam" id="PF25873">
    <property type="entry name" value="WHD_MalT"/>
    <property type="match status" value="1"/>
</dbReference>
<dbReference type="SUPFAM" id="SSF52540">
    <property type="entry name" value="P-loop containing nucleoside triphosphate hydrolases"/>
    <property type="match status" value="1"/>
</dbReference>
<dbReference type="InterPro" id="IPR027417">
    <property type="entry name" value="P-loop_NTPase"/>
</dbReference>
<dbReference type="Gene3D" id="3.40.50.300">
    <property type="entry name" value="P-loop containing nucleotide triphosphate hydrolases"/>
    <property type="match status" value="1"/>
</dbReference>
<sequence length="886" mass="95222">MMPDNETPRERVRVPRVKVVVPDLPVHLVSRPRLLSVLDRAREAAVTAVCAPAGFGKTLLLAEWAQRAGDGTISWISLDSDDNDDRRFWSVLLSALATNPGLREDSPVRTLEIPDNPSSDPAFLAEVVDALDELPQPVSLVLDDLDQLRDPRPLHGLRTLLRHRPSGLRVVLSSRAAPPLPLGRLRLSDDLAEIGAKELNFTFTEARALFTVTGAEVTPAALSRLVEETEGWAVGLRLAAASVACEGGLDGFLAGHDRALREYLEDELLQQLPGDVREFLRAISIRATVTPALAAALSGRPDAEGLLHELSAQTMMVVREDRAGNQYAMPALLRSYLLAELSRREPDRLAALHALAADWAKSVGHPAEALAHAAQAMDTAQTQELLRRHAIELFLSGAHSVLRRAFGVLDDRTVAADPLLALVVANLYLEAGEVGTADLHLAEAQASMPPERPAEVRVLWQLTRSRRAQVQGDLAAILRTAAEVDPAIANGTGLADLAALQHEIPALVGGDPGGARDRVEAVLARAENSGQDHVVIRCHTMLAALAAAEGDLRAMTRFARAAEERRGSRGQQGVVEGVAVAVLLGFGELLRGEPGACVDATARIARILPSSSPKIVENLQLAAETLRGAAAFELGDWREGLQRMRATRRAAERGATMSAEYAALCAVLEHRAALQLGAGEQAREVLHWSQEVLGAPGEIALMRARTQLSLGRHASAANVLRPLLEGASPAVLKWSEIEGLVVGTQIATRTGTPATARRLLGKALTLAESADIWHPLVFAEQDVITTLTGLLGKLGTGERFAAQVLARRTRLGCPPVPVPLTERERSVLRLLPTMRSIDEIAEDLTVSPNTVKTHVRGIYTKLNVRRRRDAVAVAVAQGLLDADLIE</sequence>
<evidence type="ECO:0000256" key="2">
    <source>
        <dbReference type="ARBA" id="ARBA00023125"/>
    </source>
</evidence>
<dbReference type="InterPro" id="IPR000792">
    <property type="entry name" value="Tscrpt_reg_LuxR_C"/>
</dbReference>
<comment type="caution">
    <text evidence="5">The sequence shown here is derived from an EMBL/GenBank/DDBJ whole genome shotgun (WGS) entry which is preliminary data.</text>
</comment>
<dbReference type="InterPro" id="IPR059106">
    <property type="entry name" value="WHD_MalT"/>
</dbReference>
<proteinExistence type="predicted"/>
<dbReference type="SUPFAM" id="SSF46894">
    <property type="entry name" value="C-terminal effector domain of the bipartite response regulators"/>
    <property type="match status" value="1"/>
</dbReference>